<dbReference type="Gene3D" id="1.10.630.10">
    <property type="entry name" value="Cytochrome P450"/>
    <property type="match status" value="1"/>
</dbReference>
<gene>
    <name evidence="1" type="ORF">B0J12DRAFT_553855</name>
</gene>
<accession>A0ABQ8GEQ7</accession>
<dbReference type="EMBL" id="JAGTJR010000010">
    <property type="protein sequence ID" value="KAH7053458.1"/>
    <property type="molecule type" value="Genomic_DNA"/>
</dbReference>
<comment type="caution">
    <text evidence="1">The sequence shown here is derived from an EMBL/GenBank/DDBJ whole genome shotgun (WGS) entry which is preliminary data.</text>
</comment>
<name>A0ABQ8GEQ7_9PEZI</name>
<sequence>TKPLHVAPNELHISNVQLNRTIYSQTNPFLKHPSFYEVFQIPHVLFSETDPALHWERRKLLKPLFSRAGVAKLESVIIEKIQGVGAKVRRI</sequence>
<proteinExistence type="predicted"/>
<dbReference type="SUPFAM" id="SSF48264">
    <property type="entry name" value="Cytochrome P450"/>
    <property type="match status" value="1"/>
</dbReference>
<feature type="non-terminal residue" evidence="1">
    <location>
        <position position="1"/>
    </location>
</feature>
<reference evidence="1 2" key="1">
    <citation type="journal article" date="2021" name="Nat. Commun.">
        <title>Genetic determinants of endophytism in the Arabidopsis root mycobiome.</title>
        <authorList>
            <person name="Mesny F."/>
            <person name="Miyauchi S."/>
            <person name="Thiergart T."/>
            <person name="Pickel B."/>
            <person name="Atanasova L."/>
            <person name="Karlsson M."/>
            <person name="Huettel B."/>
            <person name="Barry K.W."/>
            <person name="Haridas S."/>
            <person name="Chen C."/>
            <person name="Bauer D."/>
            <person name="Andreopoulos W."/>
            <person name="Pangilinan J."/>
            <person name="LaButti K."/>
            <person name="Riley R."/>
            <person name="Lipzen A."/>
            <person name="Clum A."/>
            <person name="Drula E."/>
            <person name="Henrissat B."/>
            <person name="Kohler A."/>
            <person name="Grigoriev I.V."/>
            <person name="Martin F.M."/>
            <person name="Hacquard S."/>
        </authorList>
    </citation>
    <scope>NUCLEOTIDE SEQUENCE [LARGE SCALE GENOMIC DNA]</scope>
    <source>
        <strain evidence="1 2">MPI-SDFR-AT-0080</strain>
    </source>
</reference>
<dbReference type="InterPro" id="IPR036396">
    <property type="entry name" value="Cyt_P450_sf"/>
</dbReference>
<evidence type="ECO:0000313" key="1">
    <source>
        <dbReference type="EMBL" id="KAH7053458.1"/>
    </source>
</evidence>
<evidence type="ECO:0008006" key="3">
    <source>
        <dbReference type="Google" id="ProtNLM"/>
    </source>
</evidence>
<organism evidence="1 2">
    <name type="scientific">Macrophomina phaseolina</name>
    <dbReference type="NCBI Taxonomy" id="35725"/>
    <lineage>
        <taxon>Eukaryota</taxon>
        <taxon>Fungi</taxon>
        <taxon>Dikarya</taxon>
        <taxon>Ascomycota</taxon>
        <taxon>Pezizomycotina</taxon>
        <taxon>Dothideomycetes</taxon>
        <taxon>Dothideomycetes incertae sedis</taxon>
        <taxon>Botryosphaeriales</taxon>
        <taxon>Botryosphaeriaceae</taxon>
        <taxon>Macrophomina</taxon>
    </lineage>
</organism>
<dbReference type="Proteomes" id="UP000774617">
    <property type="component" value="Unassembled WGS sequence"/>
</dbReference>
<protein>
    <recommendedName>
        <fullName evidence="3">Cytochrome P450</fullName>
    </recommendedName>
</protein>
<evidence type="ECO:0000313" key="2">
    <source>
        <dbReference type="Proteomes" id="UP000774617"/>
    </source>
</evidence>
<feature type="non-terminal residue" evidence="1">
    <location>
        <position position="91"/>
    </location>
</feature>
<keyword evidence="2" id="KW-1185">Reference proteome</keyword>